<dbReference type="EMBL" id="CAJOAY010000155">
    <property type="protein sequence ID" value="CAF3563102.1"/>
    <property type="molecule type" value="Genomic_DNA"/>
</dbReference>
<dbReference type="PANTHER" id="PTHR46571:SF1">
    <property type="entry name" value="SORTING NEXIN-8"/>
    <property type="match status" value="1"/>
</dbReference>
<organism evidence="3 4">
    <name type="scientific">Adineta steineri</name>
    <dbReference type="NCBI Taxonomy" id="433720"/>
    <lineage>
        <taxon>Eukaryota</taxon>
        <taxon>Metazoa</taxon>
        <taxon>Spiralia</taxon>
        <taxon>Gnathifera</taxon>
        <taxon>Rotifera</taxon>
        <taxon>Eurotatoria</taxon>
        <taxon>Bdelloidea</taxon>
        <taxon>Adinetida</taxon>
        <taxon>Adinetidae</taxon>
        <taxon>Adineta</taxon>
    </lineage>
</organism>
<dbReference type="PANTHER" id="PTHR46571">
    <property type="entry name" value="SORTING NEXIN-8"/>
    <property type="match status" value="1"/>
</dbReference>
<gene>
    <name evidence="3" type="ORF">OKA104_LOCUS4697</name>
</gene>
<dbReference type="InterPro" id="IPR035704">
    <property type="entry name" value="SNX8/Mvp1_PX"/>
</dbReference>
<dbReference type="SMART" id="SM00312">
    <property type="entry name" value="PX"/>
    <property type="match status" value="1"/>
</dbReference>
<dbReference type="InterPro" id="IPR001683">
    <property type="entry name" value="PX_dom"/>
</dbReference>
<evidence type="ECO:0000313" key="4">
    <source>
        <dbReference type="Proteomes" id="UP000663881"/>
    </source>
</evidence>
<evidence type="ECO:0000313" key="3">
    <source>
        <dbReference type="EMBL" id="CAF3563102.1"/>
    </source>
</evidence>
<evidence type="ECO:0000259" key="2">
    <source>
        <dbReference type="PROSITE" id="PS50195"/>
    </source>
</evidence>
<name>A0A818KJQ2_9BILA</name>
<dbReference type="InterPro" id="IPR028662">
    <property type="entry name" value="SNX8/Mvp1"/>
</dbReference>
<comment type="caution">
    <text evidence="3">The sequence shown here is derived from an EMBL/GenBank/DDBJ whole genome shotgun (WGS) entry which is preliminary data.</text>
</comment>
<dbReference type="AlphaFoldDB" id="A0A818KJQ2"/>
<dbReference type="Gene3D" id="3.30.1520.10">
    <property type="entry name" value="Phox-like domain"/>
    <property type="match status" value="1"/>
</dbReference>
<reference evidence="3" key="1">
    <citation type="submission" date="2021-02" db="EMBL/GenBank/DDBJ databases">
        <authorList>
            <person name="Nowell W R."/>
        </authorList>
    </citation>
    <scope>NUCLEOTIDE SEQUENCE</scope>
</reference>
<dbReference type="SUPFAM" id="SSF64268">
    <property type="entry name" value="PX domain"/>
    <property type="match status" value="1"/>
</dbReference>
<dbReference type="InterPro" id="IPR036871">
    <property type="entry name" value="PX_dom_sf"/>
</dbReference>
<dbReference type="Proteomes" id="UP000663881">
    <property type="component" value="Unassembled WGS sequence"/>
</dbReference>
<protein>
    <recommendedName>
        <fullName evidence="2">PX domain-containing protein</fullName>
    </recommendedName>
</protein>
<dbReference type="GO" id="GO:0035091">
    <property type="term" value="F:phosphatidylinositol binding"/>
    <property type="evidence" value="ECO:0007669"/>
    <property type="project" value="InterPro"/>
</dbReference>
<sequence>MPVDLTEGTIPALYRDLYETISLHGLDKLTLTVFIPLFESNTLTKATLNQAITKTNSIGSRNDFYKCLALMALVQQGKAIDEKLLNNYVNRELPTPTIDNINTLEDRLLRLLRSEQRSSTLCFRYNDLCALDTIQVDVEPEKKGIIIRHVEYAITSMRQNNKVLRRYNDFVALHELLTLKYPYRIIPILPPKKTVNVDKEFIEERRRALKRYIQILCRHPTISDTEIIKFFLTFRGESCGDNMKATYKNTLDEFSSEPRSLLNTNDNTDKFGEDSDGIKIFRISQTHMSFIHQKLSHIRECLISIHEKHSKNADDFTNIDKTFQVLSSESTNIDRWATGSNDYWPTIQVGLADLPVEMSAISERIHEQCKRDDEVISDHLDMLIDLLQGYKDLCKRFEEALLSEQKAIQKANNQQQRRPTITTDTSTKNEINLDLLEKRNRHALKCVQIETQLIYANLEAFVYILSSLGNSQCKGSSDLLNIWKSFASKISQLGQNYINKSPIQRTHTIGLRK</sequence>
<dbReference type="GO" id="GO:0005829">
    <property type="term" value="C:cytosol"/>
    <property type="evidence" value="ECO:0007669"/>
    <property type="project" value="GOC"/>
</dbReference>
<dbReference type="GO" id="GO:0006886">
    <property type="term" value="P:intracellular protein transport"/>
    <property type="evidence" value="ECO:0007669"/>
    <property type="project" value="TreeGrafter"/>
</dbReference>
<dbReference type="Pfam" id="PF00787">
    <property type="entry name" value="PX"/>
    <property type="match status" value="1"/>
</dbReference>
<proteinExistence type="predicted"/>
<accession>A0A818KJQ2</accession>
<dbReference type="CDD" id="cd06866">
    <property type="entry name" value="PX_SNX8_Mvp1p_like"/>
    <property type="match status" value="1"/>
</dbReference>
<feature type="domain" description="PX" evidence="2">
    <location>
        <begin position="130"/>
        <end position="238"/>
    </location>
</feature>
<evidence type="ECO:0000256" key="1">
    <source>
        <dbReference type="ARBA" id="ARBA00004287"/>
    </source>
</evidence>
<dbReference type="GO" id="GO:0034498">
    <property type="term" value="P:early endosome to Golgi transport"/>
    <property type="evidence" value="ECO:0007669"/>
    <property type="project" value="TreeGrafter"/>
</dbReference>
<dbReference type="GO" id="GO:0031901">
    <property type="term" value="C:early endosome membrane"/>
    <property type="evidence" value="ECO:0007669"/>
    <property type="project" value="TreeGrafter"/>
</dbReference>
<comment type="subcellular location">
    <subcellularLocation>
        <location evidence="1">Membrane</location>
        <topology evidence="1">Peripheral membrane protein</topology>
        <orientation evidence="1">Cytoplasmic side</orientation>
    </subcellularLocation>
</comment>
<dbReference type="PROSITE" id="PS50195">
    <property type="entry name" value="PX"/>
    <property type="match status" value="1"/>
</dbReference>